<name>A0A437M852_9SPHN</name>
<feature type="transmembrane region" description="Helical" evidence="1">
    <location>
        <begin position="116"/>
        <end position="138"/>
    </location>
</feature>
<keyword evidence="1" id="KW-1133">Transmembrane helix</keyword>
<feature type="transmembrane region" description="Helical" evidence="1">
    <location>
        <begin position="288"/>
        <end position="306"/>
    </location>
</feature>
<feature type="transmembrane region" description="Helical" evidence="1">
    <location>
        <begin position="144"/>
        <end position="161"/>
    </location>
</feature>
<feature type="transmembrane region" description="Helical" evidence="1">
    <location>
        <begin position="220"/>
        <end position="240"/>
    </location>
</feature>
<feature type="transmembrane region" description="Helical" evidence="1">
    <location>
        <begin position="83"/>
        <end position="104"/>
    </location>
</feature>
<reference evidence="2 3" key="1">
    <citation type="submission" date="2019-01" db="EMBL/GenBank/DDBJ databases">
        <authorList>
            <person name="Chen W.-M."/>
        </authorList>
    </citation>
    <scope>NUCLEOTIDE SEQUENCE [LARGE SCALE GENOMIC DNA]</scope>
    <source>
        <strain evidence="2 3">CCP-7</strain>
    </source>
</reference>
<dbReference type="AlphaFoldDB" id="A0A437M852"/>
<feature type="transmembrane region" description="Helical" evidence="1">
    <location>
        <begin position="58"/>
        <end position="77"/>
    </location>
</feature>
<sequence length="684" mass="74193">MVENRAILRALGALLILITVLHAMRIYLEMETNSIDGAFQTYSAVSAYVRGERLGVDFQSYLGVLMPLAIVPIFVLLGQTVFAATFSAILLCCAGCYFTFLVLLRLTTRLAKDEAALWAMAATFLAIAGIRLWAFIVLPGVSLKALRFALPFFVALPTWALLQRQAANGRSPLIPPALLGVVIAIASLWSNDAGIPCLIAGIGVHAVLCLRTLDPARAAAAIATLMVSTLAAIIVILLALTHGAPGEWLHYTFVSMPADQPWLFPPWAPHERVLAIGDILHILQKPTGWTIALCGVTACVAIYRLWMRRGEAVPTAMVAFVYAATTGIGLLPQVAGHIDVGYGFGTIIPALFAPLWIVPRLGIAATQLLTSRWQAHIAFVLALIALIMIGASAHARLKRNQAYSPTIGAFTDPGEADTLAAISRARPMIARIAPDPRDRILSTYYSAVSIAAQAIPPTRYGSVIHVLGDDARADYVAKIRTTDFALVTTINPEFSDWAGWNLRASWFAIKPVVEGYEPFAKSLQHIFWKRREAPLPPASPLSCTVRALDKGIVELTITDIAGQPSPKGVWFVDASAYLSHPASLYWIATEVDASAERWLIARKQKGWYEFPSYGLPPKQRLSLMAEHVAGRPTRIRLKAIPGLSAHITGQCAATIFAPMPSVSELPTLNDRILHEALAPRLPRS</sequence>
<gene>
    <name evidence="2" type="ORF">EOD43_08525</name>
</gene>
<keyword evidence="1" id="KW-0472">Membrane</keyword>
<proteinExistence type="predicted"/>
<dbReference type="Proteomes" id="UP000282971">
    <property type="component" value="Unassembled WGS sequence"/>
</dbReference>
<feature type="transmembrane region" description="Helical" evidence="1">
    <location>
        <begin position="195"/>
        <end position="213"/>
    </location>
</feature>
<evidence type="ECO:0000313" key="2">
    <source>
        <dbReference type="EMBL" id="RVT93891.1"/>
    </source>
</evidence>
<feature type="transmembrane region" description="Helical" evidence="1">
    <location>
        <begin position="6"/>
        <end position="28"/>
    </location>
</feature>
<evidence type="ECO:0000256" key="1">
    <source>
        <dbReference type="SAM" id="Phobius"/>
    </source>
</evidence>
<protein>
    <submittedName>
        <fullName evidence="2">Uncharacterized protein</fullName>
    </submittedName>
</protein>
<dbReference type="RefSeq" id="WP_127742963.1">
    <property type="nucleotide sequence ID" value="NZ_SACN01000001.1"/>
</dbReference>
<evidence type="ECO:0000313" key="3">
    <source>
        <dbReference type="Proteomes" id="UP000282971"/>
    </source>
</evidence>
<keyword evidence="3" id="KW-1185">Reference proteome</keyword>
<feature type="transmembrane region" description="Helical" evidence="1">
    <location>
        <begin position="375"/>
        <end position="395"/>
    </location>
</feature>
<dbReference type="EMBL" id="SACN01000001">
    <property type="protein sequence ID" value="RVT93891.1"/>
    <property type="molecule type" value="Genomic_DNA"/>
</dbReference>
<keyword evidence="1" id="KW-0812">Transmembrane</keyword>
<comment type="caution">
    <text evidence="2">The sequence shown here is derived from an EMBL/GenBank/DDBJ whole genome shotgun (WGS) entry which is preliminary data.</text>
</comment>
<feature type="transmembrane region" description="Helical" evidence="1">
    <location>
        <begin position="341"/>
        <end position="363"/>
    </location>
</feature>
<organism evidence="2 3">
    <name type="scientific">Sphingomonas crocodyli</name>
    <dbReference type="NCBI Taxonomy" id="1979270"/>
    <lineage>
        <taxon>Bacteria</taxon>
        <taxon>Pseudomonadati</taxon>
        <taxon>Pseudomonadota</taxon>
        <taxon>Alphaproteobacteria</taxon>
        <taxon>Sphingomonadales</taxon>
        <taxon>Sphingomonadaceae</taxon>
        <taxon>Sphingomonas</taxon>
    </lineage>
</organism>
<dbReference type="OrthoDB" id="6740035at2"/>
<feature type="transmembrane region" description="Helical" evidence="1">
    <location>
        <begin position="313"/>
        <end position="335"/>
    </location>
</feature>
<accession>A0A437M852</accession>